<feature type="chain" id="PRO_5018614801" description="BZIP transcription factor" evidence="2">
    <location>
        <begin position="22"/>
        <end position="350"/>
    </location>
</feature>
<dbReference type="Proteomes" id="UP000287527">
    <property type="component" value="Unassembled WGS sequence"/>
</dbReference>
<evidence type="ECO:0000256" key="2">
    <source>
        <dbReference type="SAM" id="SignalP"/>
    </source>
</evidence>
<dbReference type="OrthoDB" id="9808753at2"/>
<comment type="caution">
    <text evidence="3">The sequence shown here is derived from an EMBL/GenBank/DDBJ whole genome shotgun (WGS) entry which is preliminary data.</text>
</comment>
<protein>
    <recommendedName>
        <fullName evidence="5">BZIP transcription factor</fullName>
    </recommendedName>
</protein>
<gene>
    <name evidence="3" type="ORF">EPI11_00735</name>
</gene>
<name>A0A3S4T3M6_9FLAO</name>
<keyword evidence="4" id="KW-1185">Reference proteome</keyword>
<dbReference type="AlphaFoldDB" id="A0A3S4T3M6"/>
<organism evidence="3 4">
    <name type="scientific">Flavobacterium cerinum</name>
    <dbReference type="NCBI Taxonomy" id="2502784"/>
    <lineage>
        <taxon>Bacteria</taxon>
        <taxon>Pseudomonadati</taxon>
        <taxon>Bacteroidota</taxon>
        <taxon>Flavobacteriia</taxon>
        <taxon>Flavobacteriales</taxon>
        <taxon>Flavobacteriaceae</taxon>
        <taxon>Flavobacterium</taxon>
    </lineage>
</organism>
<dbReference type="RefSeq" id="WP_128388044.1">
    <property type="nucleotide sequence ID" value="NZ_SBII01000001.1"/>
</dbReference>
<evidence type="ECO:0000256" key="1">
    <source>
        <dbReference type="SAM" id="Coils"/>
    </source>
</evidence>
<keyword evidence="2" id="KW-0732">Signal</keyword>
<keyword evidence="1" id="KW-0175">Coiled coil</keyword>
<feature type="coiled-coil region" evidence="1">
    <location>
        <begin position="322"/>
        <end position="349"/>
    </location>
</feature>
<sequence length="350" mass="36375">MKTNQLLMGLLLTGGIFSMNAQNVASTANLTSGGNSAGTAGGSSTYYGHQAGKVSTGSANTFLGYIVGPINSTGSGNTFIGQNVGAKNTTGGYNIFMGSYTAINNSTGEFNTFLGTNASNGNTTGNENVAIGYFAGMSNKTGNGNVFLGCNSGGGGAVSMNNTHLGYTAGQGSLGSRNVFLGNAAGRQSTENDKLFIDNTSTATPLIWGDFALDQVKLNGKVGVGGVTAFPTAAGGANLTNYQLFVKGGVLAEEVRVATTWADYVFEDNYALPTLEEVECFIAENGHLPNVPSAKQVAEEGISLGDIAKVQQEKIEELTLYVIEQKKALNEQQSEIEVLKAQMKVLMEKK</sequence>
<feature type="signal peptide" evidence="2">
    <location>
        <begin position="1"/>
        <end position="21"/>
    </location>
</feature>
<proteinExistence type="predicted"/>
<reference evidence="3 4" key="1">
    <citation type="submission" date="2019-01" db="EMBL/GenBank/DDBJ databases">
        <title>Flavobacterium sp. nov.,isolated from freshwater.</title>
        <authorList>
            <person name="Zhang R."/>
            <person name="Du Z.-J."/>
        </authorList>
    </citation>
    <scope>NUCLEOTIDE SEQUENCE [LARGE SCALE GENOMIC DNA]</scope>
    <source>
        <strain evidence="3 4">1E403</strain>
    </source>
</reference>
<evidence type="ECO:0000313" key="3">
    <source>
        <dbReference type="EMBL" id="RWX03488.1"/>
    </source>
</evidence>
<evidence type="ECO:0000313" key="4">
    <source>
        <dbReference type="Proteomes" id="UP000287527"/>
    </source>
</evidence>
<accession>A0A3S4T3M6</accession>
<dbReference type="EMBL" id="SBII01000001">
    <property type="protein sequence ID" value="RWX03488.1"/>
    <property type="molecule type" value="Genomic_DNA"/>
</dbReference>
<evidence type="ECO:0008006" key="5">
    <source>
        <dbReference type="Google" id="ProtNLM"/>
    </source>
</evidence>